<evidence type="ECO:0000256" key="2">
    <source>
        <dbReference type="ARBA" id="ARBA00022837"/>
    </source>
</evidence>
<evidence type="ECO:0000256" key="1">
    <source>
        <dbReference type="ARBA" id="ARBA00022737"/>
    </source>
</evidence>
<feature type="domain" description="EF-hand" evidence="3">
    <location>
        <begin position="81"/>
        <end position="116"/>
    </location>
</feature>
<dbReference type="PANTHER" id="PTHR23049">
    <property type="entry name" value="MYOSIN REGULATORY LIGHT CHAIN 2"/>
    <property type="match status" value="1"/>
</dbReference>
<keyword evidence="2" id="KW-0106">Calcium</keyword>
<dbReference type="CDD" id="cd00051">
    <property type="entry name" value="EFh"/>
    <property type="match status" value="1"/>
</dbReference>
<evidence type="ECO:0000313" key="5">
    <source>
        <dbReference type="Proteomes" id="UP000092444"/>
    </source>
</evidence>
<dbReference type="PROSITE" id="PS00018">
    <property type="entry name" value="EF_HAND_1"/>
    <property type="match status" value="1"/>
</dbReference>
<dbReference type="Gene3D" id="1.10.238.10">
    <property type="entry name" value="EF-hand"/>
    <property type="match status" value="2"/>
</dbReference>
<keyword evidence="5" id="KW-1185">Reference proteome</keyword>
<dbReference type="InterPro" id="IPR002048">
    <property type="entry name" value="EF_hand_dom"/>
</dbReference>
<dbReference type="InterPro" id="IPR050403">
    <property type="entry name" value="Myosin_RLC"/>
</dbReference>
<dbReference type="Proteomes" id="UP000092444">
    <property type="component" value="Unassembled WGS sequence"/>
</dbReference>
<sequence>MSGEHAIPYDELERRRKAASAARKASTYTPATEPVIESEAMAAIHEIFNPKLKLPQTTGPYRPPKAVSANQFVSIQDLDIRKLAELKEAFLLFDTDADGLISKEDLKITFGALGSQVEDEFLEEMLKEAKDPLDVDAFLELMSQRTVELDPEDILLEAWSKWDLYGTGRIEQRKIYEELTNFGDKMSVAEAKEALRYAPLIKPKSLDDPAMIDYPAFCRLLSGLRKREEPQ</sequence>
<dbReference type="Pfam" id="PF13405">
    <property type="entry name" value="EF-hand_6"/>
    <property type="match status" value="1"/>
</dbReference>
<dbReference type="InterPro" id="IPR018247">
    <property type="entry name" value="EF_Hand_1_Ca_BS"/>
</dbReference>
<dbReference type="PROSITE" id="PS50222">
    <property type="entry name" value="EF_HAND_2"/>
    <property type="match status" value="1"/>
</dbReference>
<evidence type="ECO:0000259" key="3">
    <source>
        <dbReference type="PROSITE" id="PS50222"/>
    </source>
</evidence>
<dbReference type="FunFam" id="1.10.238.10:FF:000178">
    <property type="entry name" value="Calmodulin-2 A"/>
    <property type="match status" value="1"/>
</dbReference>
<evidence type="ECO:0000313" key="4">
    <source>
        <dbReference type="EnsemblMetazoa" id="GMOY002003-PA"/>
    </source>
</evidence>
<dbReference type="GO" id="GO:0005509">
    <property type="term" value="F:calcium ion binding"/>
    <property type="evidence" value="ECO:0007669"/>
    <property type="project" value="InterPro"/>
</dbReference>
<dbReference type="GO" id="GO:0043226">
    <property type="term" value="C:organelle"/>
    <property type="evidence" value="ECO:0007669"/>
    <property type="project" value="UniProtKB-ARBA"/>
</dbReference>
<name>A0A1B0FEG3_GLOMM</name>
<proteinExistence type="predicted"/>
<dbReference type="PhylomeDB" id="A0A1B0FEG3"/>
<keyword evidence="1" id="KW-0677">Repeat</keyword>
<organism evidence="4 5">
    <name type="scientific">Glossina morsitans morsitans</name>
    <name type="common">Savannah tsetse fly</name>
    <dbReference type="NCBI Taxonomy" id="37546"/>
    <lineage>
        <taxon>Eukaryota</taxon>
        <taxon>Metazoa</taxon>
        <taxon>Ecdysozoa</taxon>
        <taxon>Arthropoda</taxon>
        <taxon>Hexapoda</taxon>
        <taxon>Insecta</taxon>
        <taxon>Pterygota</taxon>
        <taxon>Neoptera</taxon>
        <taxon>Endopterygota</taxon>
        <taxon>Diptera</taxon>
        <taxon>Brachycera</taxon>
        <taxon>Muscomorpha</taxon>
        <taxon>Hippoboscoidea</taxon>
        <taxon>Glossinidae</taxon>
        <taxon>Glossina</taxon>
    </lineage>
</organism>
<dbReference type="AlphaFoldDB" id="A0A1B0FEG3"/>
<reference evidence="4" key="1">
    <citation type="submission" date="2020-05" db="UniProtKB">
        <authorList>
            <consortium name="EnsemblMetazoa"/>
        </authorList>
    </citation>
    <scope>IDENTIFICATION</scope>
    <source>
        <strain evidence="4">Yale</strain>
    </source>
</reference>
<dbReference type="VEuPathDB" id="VectorBase:GMOY002003"/>
<protein>
    <recommendedName>
        <fullName evidence="3">EF-hand domain-containing protein</fullName>
    </recommendedName>
</protein>
<dbReference type="EnsemblMetazoa" id="GMOY002003-RA">
    <property type="protein sequence ID" value="GMOY002003-PA"/>
    <property type="gene ID" value="GMOY002003"/>
</dbReference>
<dbReference type="SMART" id="SM00054">
    <property type="entry name" value="EFh"/>
    <property type="match status" value="1"/>
</dbReference>
<dbReference type="STRING" id="37546.A0A1B0FEG3"/>
<dbReference type="InterPro" id="IPR011992">
    <property type="entry name" value="EF-hand-dom_pair"/>
</dbReference>
<dbReference type="EMBL" id="CCAG010001985">
    <property type="status" value="NOT_ANNOTATED_CDS"/>
    <property type="molecule type" value="Genomic_DNA"/>
</dbReference>
<dbReference type="SUPFAM" id="SSF47473">
    <property type="entry name" value="EF-hand"/>
    <property type="match status" value="1"/>
</dbReference>
<accession>A0A1B0FEG3</accession>